<keyword evidence="2 3" id="KW-0067">ATP-binding</keyword>
<dbReference type="Proteomes" id="UP000094570">
    <property type="component" value="Unassembled WGS sequence"/>
</dbReference>
<dbReference type="GO" id="GO:0005524">
    <property type="term" value="F:ATP binding"/>
    <property type="evidence" value="ECO:0007669"/>
    <property type="project" value="UniProtKB-UniRule"/>
</dbReference>
<protein>
    <recommendedName>
        <fullName evidence="3 4">Dephospho-CoA kinase</fullName>
        <ecNumber evidence="3 4">2.7.1.24</ecNumber>
    </recommendedName>
    <alternativeName>
        <fullName evidence="3">Dephosphocoenzyme A kinase</fullName>
    </alternativeName>
</protein>
<comment type="caution">
    <text evidence="5">The sequence shown here is derived from an EMBL/GenBank/DDBJ whole genome shotgun (WGS) entry which is preliminary data.</text>
</comment>
<feature type="binding site" evidence="3">
    <location>
        <begin position="10"/>
        <end position="15"/>
    </location>
    <ligand>
        <name>ATP</name>
        <dbReference type="ChEBI" id="CHEBI:30616"/>
    </ligand>
</feature>
<dbReference type="EMBL" id="LWAF01000001">
    <property type="protein sequence ID" value="ODN31387.1"/>
    <property type="molecule type" value="Genomic_DNA"/>
</dbReference>
<dbReference type="Gene3D" id="3.40.50.300">
    <property type="entry name" value="P-loop containing nucleotide triphosphate hydrolases"/>
    <property type="match status" value="1"/>
</dbReference>
<dbReference type="InterPro" id="IPR001977">
    <property type="entry name" value="Depp_CoAkinase"/>
</dbReference>
<keyword evidence="1 3" id="KW-0547">Nucleotide-binding</keyword>
<dbReference type="GO" id="GO:0015937">
    <property type="term" value="P:coenzyme A biosynthetic process"/>
    <property type="evidence" value="ECO:0007669"/>
    <property type="project" value="UniProtKB-UniRule"/>
</dbReference>
<comment type="subcellular location">
    <subcellularLocation>
        <location evidence="3">Cytoplasm</location>
    </subcellularLocation>
</comment>
<dbReference type="RefSeq" id="WP_069292297.1">
    <property type="nucleotide sequence ID" value="NZ_CP140110.1"/>
</dbReference>
<reference evidence="6" key="1">
    <citation type="submission" date="2016-04" db="EMBL/GenBank/DDBJ databases">
        <title>The genome sequence project of a novel Fervidobacterium isolate from a hot spring in Thailand.</title>
        <authorList>
            <person name="Gonzalez J.M."/>
            <person name="Cuecas A."/>
            <person name="Kanoksilapatham W."/>
        </authorList>
    </citation>
    <scope>NUCLEOTIDE SEQUENCE [LARGE SCALE GENOMIC DNA]</scope>
    <source>
        <strain evidence="6">FC2004</strain>
    </source>
</reference>
<dbReference type="HAMAP" id="MF_00376">
    <property type="entry name" value="Dephospho_CoA_kinase"/>
    <property type="match status" value="1"/>
</dbReference>
<dbReference type="UniPathway" id="UPA00241">
    <property type="reaction ID" value="UER00356"/>
</dbReference>
<dbReference type="EC" id="2.7.1.24" evidence="3 4"/>
<keyword evidence="3" id="KW-0173">Coenzyme A biosynthesis</keyword>
<keyword evidence="3" id="KW-0808">Transferase</keyword>
<gene>
    <name evidence="3" type="primary">coaE</name>
    <name evidence="5" type="ORF">A4H02_01100</name>
</gene>
<evidence type="ECO:0000313" key="6">
    <source>
        <dbReference type="Proteomes" id="UP000094570"/>
    </source>
</evidence>
<name>A0A1E3G556_9BACT</name>
<keyword evidence="3" id="KW-0963">Cytoplasm</keyword>
<comment type="catalytic activity">
    <reaction evidence="3">
        <text>3'-dephospho-CoA + ATP = ADP + CoA + H(+)</text>
        <dbReference type="Rhea" id="RHEA:18245"/>
        <dbReference type="ChEBI" id="CHEBI:15378"/>
        <dbReference type="ChEBI" id="CHEBI:30616"/>
        <dbReference type="ChEBI" id="CHEBI:57287"/>
        <dbReference type="ChEBI" id="CHEBI:57328"/>
        <dbReference type="ChEBI" id="CHEBI:456216"/>
        <dbReference type="EC" id="2.7.1.24"/>
    </reaction>
</comment>
<dbReference type="GO" id="GO:0004140">
    <property type="term" value="F:dephospho-CoA kinase activity"/>
    <property type="evidence" value="ECO:0007669"/>
    <property type="project" value="UniProtKB-UniRule"/>
</dbReference>
<comment type="function">
    <text evidence="3">Catalyzes the phosphorylation of the 3'-hydroxyl group of dephosphocoenzyme A to form coenzyme A.</text>
</comment>
<keyword evidence="3 5" id="KW-0418">Kinase</keyword>
<proteinExistence type="inferred from homology"/>
<organism evidence="5 6">
    <name type="scientific">Fervidobacterium thailandense</name>
    <dbReference type="NCBI Taxonomy" id="1008305"/>
    <lineage>
        <taxon>Bacteria</taxon>
        <taxon>Thermotogati</taxon>
        <taxon>Thermotogota</taxon>
        <taxon>Thermotogae</taxon>
        <taxon>Thermotogales</taxon>
        <taxon>Fervidobacteriaceae</taxon>
        <taxon>Fervidobacterium</taxon>
    </lineage>
</organism>
<dbReference type="Pfam" id="PF01121">
    <property type="entry name" value="CoaE"/>
    <property type="match status" value="1"/>
</dbReference>
<evidence type="ECO:0000256" key="2">
    <source>
        <dbReference type="ARBA" id="ARBA00022840"/>
    </source>
</evidence>
<dbReference type="SUPFAM" id="SSF52540">
    <property type="entry name" value="P-loop containing nucleoside triphosphate hydrolases"/>
    <property type="match status" value="1"/>
</dbReference>
<evidence type="ECO:0000256" key="1">
    <source>
        <dbReference type="ARBA" id="ARBA00022741"/>
    </source>
</evidence>
<evidence type="ECO:0000256" key="4">
    <source>
        <dbReference type="NCBIfam" id="TIGR00152"/>
    </source>
</evidence>
<dbReference type="GO" id="GO:0005737">
    <property type="term" value="C:cytoplasm"/>
    <property type="evidence" value="ECO:0007669"/>
    <property type="project" value="UniProtKB-SubCell"/>
</dbReference>
<dbReference type="AlphaFoldDB" id="A0A1E3G556"/>
<dbReference type="STRING" id="1008305.A4H02_01100"/>
<evidence type="ECO:0000313" key="5">
    <source>
        <dbReference type="EMBL" id="ODN31387.1"/>
    </source>
</evidence>
<dbReference type="PROSITE" id="PS51219">
    <property type="entry name" value="DPCK"/>
    <property type="match status" value="1"/>
</dbReference>
<dbReference type="InterPro" id="IPR027417">
    <property type="entry name" value="P-loop_NTPase"/>
</dbReference>
<dbReference type="CDD" id="cd02022">
    <property type="entry name" value="DPCK"/>
    <property type="match status" value="1"/>
</dbReference>
<dbReference type="NCBIfam" id="TIGR00152">
    <property type="entry name" value="dephospho-CoA kinase"/>
    <property type="match status" value="1"/>
</dbReference>
<accession>A0A1E3G556</accession>
<comment type="similarity">
    <text evidence="3">Belongs to the CoaE family.</text>
</comment>
<evidence type="ECO:0000256" key="3">
    <source>
        <dbReference type="HAMAP-Rule" id="MF_00376"/>
    </source>
</evidence>
<sequence>MVVCVTGKVGTGKTTVAEFFKERGFYYINMDQIGHRTLEIVRDEVERVFGTSDRKKLRELVFSSEENLKRLEAIVHPVMLQLFYEELEKALKITDNVVVEAAILKRLGLKCCDVLITVKSREEVIKERLRGKYTPEMVDKVLSMQKDIEDVGYVIENNGTLEELHSQLIEICASLGLRLS</sequence>
<dbReference type="OrthoDB" id="9812943at2"/>
<comment type="pathway">
    <text evidence="3">Cofactor biosynthesis; coenzyme A biosynthesis; CoA from (R)-pantothenate: step 5/5.</text>
</comment>
<keyword evidence="6" id="KW-1185">Reference proteome</keyword>